<dbReference type="RefSeq" id="WP_119008665.1">
    <property type="nucleotide sequence ID" value="NZ_BJXK01000004.1"/>
</dbReference>
<protein>
    <recommendedName>
        <fullName evidence="1">N-acetyltransferase domain-containing protein</fullName>
    </recommendedName>
</protein>
<dbReference type="CDD" id="cd04301">
    <property type="entry name" value="NAT_SF"/>
    <property type="match status" value="1"/>
</dbReference>
<keyword evidence="3" id="KW-1185">Reference proteome</keyword>
<comment type="caution">
    <text evidence="2">The sequence shown here is derived from an EMBL/GenBank/DDBJ whole genome shotgun (WGS) entry which is preliminary data.</text>
</comment>
<feature type="domain" description="N-acetyltransferase" evidence="1">
    <location>
        <begin position="1"/>
        <end position="121"/>
    </location>
</feature>
<dbReference type="Gene3D" id="3.40.630.30">
    <property type="match status" value="1"/>
</dbReference>
<organism evidence="2 3">
    <name type="scientific">Vibrio superstes NBRC 103154</name>
    <dbReference type="NCBI Taxonomy" id="1219062"/>
    <lineage>
        <taxon>Bacteria</taxon>
        <taxon>Pseudomonadati</taxon>
        <taxon>Pseudomonadota</taxon>
        <taxon>Gammaproteobacteria</taxon>
        <taxon>Vibrionales</taxon>
        <taxon>Vibrionaceae</taxon>
        <taxon>Vibrio</taxon>
    </lineage>
</organism>
<dbReference type="InterPro" id="IPR016181">
    <property type="entry name" value="Acyl_CoA_acyltransferase"/>
</dbReference>
<reference evidence="2 3" key="1">
    <citation type="submission" date="2019-07" db="EMBL/GenBank/DDBJ databases">
        <title>Whole genome shotgun sequence of Vibrio superstes NBRC 103154.</title>
        <authorList>
            <person name="Hosoyama A."/>
            <person name="Uohara A."/>
            <person name="Ohji S."/>
            <person name="Ichikawa N."/>
        </authorList>
    </citation>
    <scope>NUCLEOTIDE SEQUENCE [LARGE SCALE GENOMIC DNA]</scope>
    <source>
        <strain evidence="2 3">NBRC 103154</strain>
    </source>
</reference>
<dbReference type="Pfam" id="PF13508">
    <property type="entry name" value="Acetyltransf_7"/>
    <property type="match status" value="1"/>
</dbReference>
<dbReference type="Proteomes" id="UP000321113">
    <property type="component" value="Unassembled WGS sequence"/>
</dbReference>
<sequence length="137" mass="16022">MNLLSNIWYRESQGFSYSYFENYADDCNCMWRKAPEPDNVYTIERIDILPEFRGKGFARELMKDAIKRIEVACPKACVEITAEPDDGSGITIENLVGFYKSLGFEVYQSLGYRVHLRLYLDDSVKPHTVYDNPFYFK</sequence>
<dbReference type="EMBL" id="BJXK01000004">
    <property type="protein sequence ID" value="GEM78896.1"/>
    <property type="molecule type" value="Genomic_DNA"/>
</dbReference>
<evidence type="ECO:0000313" key="3">
    <source>
        <dbReference type="Proteomes" id="UP000321113"/>
    </source>
</evidence>
<dbReference type="GO" id="GO:0016747">
    <property type="term" value="F:acyltransferase activity, transferring groups other than amino-acyl groups"/>
    <property type="evidence" value="ECO:0007669"/>
    <property type="project" value="InterPro"/>
</dbReference>
<gene>
    <name evidence="2" type="ORF">VSU01S_11410</name>
</gene>
<evidence type="ECO:0000313" key="2">
    <source>
        <dbReference type="EMBL" id="GEM78896.1"/>
    </source>
</evidence>
<accession>A0A511QPR1</accession>
<name>A0A511QPR1_9VIBR</name>
<dbReference type="SUPFAM" id="SSF55729">
    <property type="entry name" value="Acyl-CoA N-acyltransferases (Nat)"/>
    <property type="match status" value="1"/>
</dbReference>
<dbReference type="InterPro" id="IPR000182">
    <property type="entry name" value="GNAT_dom"/>
</dbReference>
<proteinExistence type="predicted"/>
<dbReference type="PROSITE" id="PS51186">
    <property type="entry name" value="GNAT"/>
    <property type="match status" value="1"/>
</dbReference>
<dbReference type="AlphaFoldDB" id="A0A511QPR1"/>
<dbReference type="OrthoDB" id="6400194at2"/>
<evidence type="ECO:0000259" key="1">
    <source>
        <dbReference type="PROSITE" id="PS51186"/>
    </source>
</evidence>